<evidence type="ECO:0000256" key="1">
    <source>
        <dbReference type="SAM" id="MobiDB-lite"/>
    </source>
</evidence>
<evidence type="ECO:0000313" key="3">
    <source>
        <dbReference type="Proteomes" id="UP000678499"/>
    </source>
</evidence>
<feature type="non-terminal residue" evidence="2">
    <location>
        <position position="111"/>
    </location>
</feature>
<feature type="region of interest" description="Disordered" evidence="1">
    <location>
        <begin position="9"/>
        <end position="28"/>
    </location>
</feature>
<evidence type="ECO:0000313" key="2">
    <source>
        <dbReference type="EMBL" id="CAD7278694.1"/>
    </source>
</evidence>
<dbReference type="Proteomes" id="UP000678499">
    <property type="component" value="Unassembled WGS sequence"/>
</dbReference>
<proteinExistence type="predicted"/>
<dbReference type="AlphaFoldDB" id="A0A7R9GF80"/>
<dbReference type="EMBL" id="CAJPEX010001318">
    <property type="protein sequence ID" value="CAG0918846.1"/>
    <property type="molecule type" value="Genomic_DNA"/>
</dbReference>
<protein>
    <submittedName>
        <fullName evidence="2">Uncharacterized protein</fullName>
    </submittedName>
</protein>
<accession>A0A7R9GF80</accession>
<name>A0A7R9GF80_9CRUS</name>
<gene>
    <name evidence="2" type="ORF">NMOB1V02_LOCUS6391</name>
</gene>
<dbReference type="EMBL" id="OA883355">
    <property type="protein sequence ID" value="CAD7278694.1"/>
    <property type="molecule type" value="Genomic_DNA"/>
</dbReference>
<reference evidence="2" key="1">
    <citation type="submission" date="2020-11" db="EMBL/GenBank/DDBJ databases">
        <authorList>
            <person name="Tran Van P."/>
        </authorList>
    </citation>
    <scope>NUCLEOTIDE SEQUENCE</scope>
</reference>
<keyword evidence="3" id="KW-1185">Reference proteome</keyword>
<organism evidence="2">
    <name type="scientific">Notodromas monacha</name>
    <dbReference type="NCBI Taxonomy" id="399045"/>
    <lineage>
        <taxon>Eukaryota</taxon>
        <taxon>Metazoa</taxon>
        <taxon>Ecdysozoa</taxon>
        <taxon>Arthropoda</taxon>
        <taxon>Crustacea</taxon>
        <taxon>Oligostraca</taxon>
        <taxon>Ostracoda</taxon>
        <taxon>Podocopa</taxon>
        <taxon>Podocopida</taxon>
        <taxon>Cypridocopina</taxon>
        <taxon>Cypridoidea</taxon>
        <taxon>Cyprididae</taxon>
        <taxon>Notodromas</taxon>
    </lineage>
</organism>
<sequence length="111" mass="12394">LIIGQKAAENLSQAVPTHPKSSAKDWASGDSQVGVSLHKLDLWLAHTEQLCLPRSNTTLHLPVSPELLLKVLLGSVRQKDCPPKSELFPRIEKLIWAGRLKKQGFEDDMYE</sequence>